<dbReference type="Pfam" id="PF06722">
    <property type="entry name" value="EryCIII-like_C"/>
    <property type="match status" value="1"/>
</dbReference>
<dbReference type="FunFam" id="3.40.50.2000:FF:000009">
    <property type="entry name" value="Sterol 3-beta-glucosyltransferase UGT80A2"/>
    <property type="match status" value="1"/>
</dbReference>
<dbReference type="EC" id="2.4.1.173" evidence="2"/>
<dbReference type="InterPro" id="IPR011993">
    <property type="entry name" value="PH-like_dom_sf"/>
</dbReference>
<dbReference type="GO" id="GO:0016906">
    <property type="term" value="F:sterol 3-beta-glucosyltransferase activity"/>
    <property type="evidence" value="ECO:0007669"/>
    <property type="project" value="UniProtKB-EC"/>
</dbReference>
<comment type="catalytic activity">
    <reaction evidence="6">
        <text>ergosterol + UDP-alpha-D-glucose = ergosteryl 3-beta-D-glucoside + UDP + H(+)</text>
        <dbReference type="Rhea" id="RHEA:61836"/>
        <dbReference type="ChEBI" id="CHEBI:15378"/>
        <dbReference type="ChEBI" id="CHEBI:16933"/>
        <dbReference type="ChEBI" id="CHEBI:52973"/>
        <dbReference type="ChEBI" id="CHEBI:58223"/>
        <dbReference type="ChEBI" id="CHEBI:58885"/>
    </reaction>
    <physiologicalReaction direction="left-to-right" evidence="6">
        <dbReference type="Rhea" id="RHEA:61837"/>
    </physiologicalReaction>
</comment>
<evidence type="ECO:0000256" key="3">
    <source>
        <dbReference type="ARBA" id="ARBA00022676"/>
    </source>
</evidence>
<accession>A0A0F7SRU7</accession>
<evidence type="ECO:0000313" key="12">
    <source>
        <dbReference type="EMBL" id="CED84947.1"/>
    </source>
</evidence>
<protein>
    <recommendedName>
        <fullName evidence="2">sterol 3beta-glucosyltransferase</fullName>
        <ecNumber evidence="2">2.4.1.173</ecNumber>
    </recommendedName>
    <alternativeName>
        <fullName evidence="5">Autophagy-related protein 26</fullName>
    </alternativeName>
</protein>
<comment type="catalytic activity">
    <reaction evidence="7">
        <text>a sterol + UDP-alpha-D-glucose = a sterol 3-beta-D-glucoside + UDP + H(+)</text>
        <dbReference type="Rhea" id="RHEA:22724"/>
        <dbReference type="ChEBI" id="CHEBI:15378"/>
        <dbReference type="ChEBI" id="CHEBI:15889"/>
        <dbReference type="ChEBI" id="CHEBI:37424"/>
        <dbReference type="ChEBI" id="CHEBI:58223"/>
        <dbReference type="ChEBI" id="CHEBI:58885"/>
        <dbReference type="EC" id="2.4.1.173"/>
    </reaction>
    <physiologicalReaction direction="left-to-right" evidence="7">
        <dbReference type="Rhea" id="RHEA:22725"/>
    </physiologicalReaction>
</comment>
<evidence type="ECO:0000256" key="5">
    <source>
        <dbReference type="ARBA" id="ARBA00029843"/>
    </source>
</evidence>
<feature type="region of interest" description="Disordered" evidence="8">
    <location>
        <begin position="73"/>
        <end position="118"/>
    </location>
</feature>
<dbReference type="Gene3D" id="2.30.29.30">
    <property type="entry name" value="Pleckstrin-homology domain (PH domain)/Phosphotyrosine-binding domain (PTB)"/>
    <property type="match status" value="1"/>
</dbReference>
<feature type="domain" description="GRAM" evidence="9">
    <location>
        <begin position="533"/>
        <end position="636"/>
    </location>
</feature>
<evidence type="ECO:0000256" key="2">
    <source>
        <dbReference type="ARBA" id="ARBA00012650"/>
    </source>
</evidence>
<evidence type="ECO:0000256" key="8">
    <source>
        <dbReference type="SAM" id="MobiDB-lite"/>
    </source>
</evidence>
<dbReference type="AlphaFoldDB" id="A0A0F7SRU7"/>
<dbReference type="InterPro" id="IPR050426">
    <property type="entry name" value="Glycosyltransferase_28"/>
</dbReference>
<feature type="region of interest" description="Disordered" evidence="8">
    <location>
        <begin position="1"/>
        <end position="59"/>
    </location>
</feature>
<dbReference type="PANTHER" id="PTHR48050:SF26">
    <property type="entry name" value="STEROL 3-BETA-GLUCOSYLTRANSFERASE"/>
    <property type="match status" value="1"/>
</dbReference>
<dbReference type="GO" id="GO:0005975">
    <property type="term" value="P:carbohydrate metabolic process"/>
    <property type="evidence" value="ECO:0007669"/>
    <property type="project" value="InterPro"/>
</dbReference>
<feature type="compositionally biased region" description="Acidic residues" evidence="8">
    <location>
        <begin position="170"/>
        <end position="179"/>
    </location>
</feature>
<dbReference type="InterPro" id="IPR002213">
    <property type="entry name" value="UDP_glucos_trans"/>
</dbReference>
<name>A0A0F7SRU7_PHARH</name>
<dbReference type="GO" id="GO:0016125">
    <property type="term" value="P:sterol metabolic process"/>
    <property type="evidence" value="ECO:0007669"/>
    <property type="project" value="TreeGrafter"/>
</dbReference>
<evidence type="ECO:0000259" key="10">
    <source>
        <dbReference type="Pfam" id="PF03033"/>
    </source>
</evidence>
<dbReference type="InterPro" id="IPR004276">
    <property type="entry name" value="GlycoTrans_28_N"/>
</dbReference>
<comment type="similarity">
    <text evidence="1">Belongs to the glycosyltransferase 28 family.</text>
</comment>
<dbReference type="Gene3D" id="3.40.50.2000">
    <property type="entry name" value="Glycogen Phosphorylase B"/>
    <property type="match status" value="2"/>
</dbReference>
<feature type="region of interest" description="Disordered" evidence="8">
    <location>
        <begin position="636"/>
        <end position="658"/>
    </location>
</feature>
<evidence type="ECO:0000256" key="1">
    <source>
        <dbReference type="ARBA" id="ARBA00006962"/>
    </source>
</evidence>
<feature type="region of interest" description="Disordered" evidence="8">
    <location>
        <begin position="138"/>
        <end position="179"/>
    </location>
</feature>
<evidence type="ECO:0000256" key="7">
    <source>
        <dbReference type="ARBA" id="ARBA00049453"/>
    </source>
</evidence>
<dbReference type="Pfam" id="PF03033">
    <property type="entry name" value="Glyco_transf_28"/>
    <property type="match status" value="1"/>
</dbReference>
<dbReference type="InterPro" id="IPR010610">
    <property type="entry name" value="EryCIII-like_C"/>
</dbReference>
<keyword evidence="4 12" id="KW-0808">Transferase</keyword>
<proteinExistence type="inferred from homology"/>
<dbReference type="SUPFAM" id="SSF53756">
    <property type="entry name" value="UDP-Glycosyltransferase/glycogen phosphorylase"/>
    <property type="match status" value="1"/>
</dbReference>
<dbReference type="Pfam" id="PF02893">
    <property type="entry name" value="GRAM"/>
    <property type="match status" value="1"/>
</dbReference>
<dbReference type="PANTHER" id="PTHR48050">
    <property type="entry name" value="STEROL 3-BETA-GLUCOSYLTRANSFERASE"/>
    <property type="match status" value="1"/>
</dbReference>
<feature type="compositionally biased region" description="Polar residues" evidence="8">
    <location>
        <begin position="636"/>
        <end position="649"/>
    </location>
</feature>
<evidence type="ECO:0000256" key="4">
    <source>
        <dbReference type="ARBA" id="ARBA00022679"/>
    </source>
</evidence>
<feature type="domain" description="Glycosyltransferase family 28 N-terminal" evidence="10">
    <location>
        <begin position="747"/>
        <end position="878"/>
    </location>
</feature>
<evidence type="ECO:0000259" key="9">
    <source>
        <dbReference type="Pfam" id="PF02893"/>
    </source>
</evidence>
<dbReference type="FunFam" id="3.40.50.2000:FF:000029">
    <property type="entry name" value="Sterol 3-beta-glucosyltransferase"/>
    <property type="match status" value="1"/>
</dbReference>
<feature type="compositionally biased region" description="Acidic residues" evidence="8">
    <location>
        <begin position="504"/>
        <end position="522"/>
    </location>
</feature>
<dbReference type="EMBL" id="LN483332">
    <property type="protein sequence ID" value="CED84947.1"/>
    <property type="molecule type" value="Genomic_DNA"/>
</dbReference>
<dbReference type="InterPro" id="IPR004182">
    <property type="entry name" value="GRAM"/>
</dbReference>
<reference evidence="12" key="1">
    <citation type="submission" date="2014-08" db="EMBL/GenBank/DDBJ databases">
        <authorList>
            <person name="Sharma Rahul"/>
            <person name="Thines Marco"/>
        </authorList>
    </citation>
    <scope>NUCLEOTIDE SEQUENCE</scope>
</reference>
<keyword evidence="3" id="KW-0328">Glycosyltransferase</keyword>
<organism evidence="12">
    <name type="scientific">Phaffia rhodozyma</name>
    <name type="common">Yeast</name>
    <name type="synonym">Xanthophyllomyces dendrorhous</name>
    <dbReference type="NCBI Taxonomy" id="264483"/>
    <lineage>
        <taxon>Eukaryota</taxon>
        <taxon>Fungi</taxon>
        <taxon>Dikarya</taxon>
        <taxon>Basidiomycota</taxon>
        <taxon>Agaricomycotina</taxon>
        <taxon>Tremellomycetes</taxon>
        <taxon>Cystofilobasidiales</taxon>
        <taxon>Mrakiaceae</taxon>
        <taxon>Phaffia</taxon>
    </lineage>
</organism>
<dbReference type="CDD" id="cd03784">
    <property type="entry name" value="GT1_Gtf-like"/>
    <property type="match status" value="1"/>
</dbReference>
<feature type="domain" description="Erythromycin biosynthesis protein CIII-like C-terminal" evidence="11">
    <location>
        <begin position="1050"/>
        <end position="1148"/>
    </location>
</feature>
<sequence length="1196" mass="133813">MSSSGTSFNDGKDLRSSPETISPVADSGNDSDASAEQGQPPIRFQAISPPESKQYLPMYKSALPPMFHMISQIAQSNDMKDQPSHTSVSSMDFSDIESEVQSPVAGGDDDWVSPSPSLDSQDLAARLAQLSVSNFVGSSGPETVDEYSGAGENGSNESSTRMSDQKSTSEEDELTDEEKMDAIVDVFGEYVKPGEEKFVSETKGGFFRGVVILGNFYLTTHRLTFNAIIPSPKLLERIQGSNSSRDSASMIIKAGPVTVHRNSPYKKKKKVWLELGHDTCSVYPDASEEGRTRPFYTVLLSSCKQILPDDPEDPLSIRIVYTSPRRGVLETRRFTFDTREATLSWRREFEGAFFHIERMRLIQRKSTSQKEDSESSAESAGFGKKEDWDRIKISIPLERIVKHETSNYMAFASLLILSVDNRPSADYLSDSTSPSSIPTAGRESLVKIQFTCLASHMFFIEAFQNSLELAQQRTDAQGKISARPMLDFSGSSKHFMKKSIGLSESDEDKEEDEDEEDEDESIDREAGEKLSKLRAIFGLSKSEPMWATRCGLSKGLLVLYGQLFVSSRYIGFYRKKLANTTMHRFPIQDVRGAISSSNFHIAMKEFTLQIVGHSDMHFNFTTKVLRDEAIGRINSAIEQKSKNTPTSTPRPLENALDPNEDDIVSQASKTSESCNEYMRSVREEHNQSGKQIDPHRSKTLDSMWAPVVIPEGSMHSLTDKQYNYRAKIVNTPFIGSESRRSVDARHFIMLTIGSRGDIQPYIALSLGLMKHGHRCTIVTHDEFKEWIESYKIGYRQAGGDPAALMKLSVGHKMFSPGWFKESLGSYREWFDDLMHDAWVACEDADVLIESPSAMVGIHIAEALKIPYFRAFTMPWTRTHDVPHAFMTPAVELTPNLNYATYVLFDNIIWKATASPVNRWRKKELGLRSTNMELLEQRNVPFIYNFSSAVLPHPIDWKDNIMISGYWFLANSDAEWTAPDSLIAFMEQAREDGKPIVYIGFGSIVVPNPVEMTKNIIRAVEKSDVRAIVAKGWSSRGHELGGEKAPVDVPFPDSCYPIDKIPHDWLFPKIDACVHHGGAGTTGASLRWGRPTIIKPWFGDQFCWASQVTKLNVGARVTTLSGSDLTNALIKVTRDEAVIEAAGKIGERIRAENGVATAIEYLYSYLDRARDRHVSYKPEATRTLPGPKLTFPFSFSS</sequence>
<evidence type="ECO:0000256" key="6">
    <source>
        <dbReference type="ARBA" id="ARBA00047886"/>
    </source>
</evidence>
<feature type="compositionally biased region" description="Polar residues" evidence="8">
    <location>
        <begin position="28"/>
        <end position="37"/>
    </location>
</feature>
<evidence type="ECO:0000259" key="11">
    <source>
        <dbReference type="Pfam" id="PF06722"/>
    </source>
</evidence>
<feature type="region of interest" description="Disordered" evidence="8">
    <location>
        <begin position="499"/>
        <end position="525"/>
    </location>
</feature>
<dbReference type="SUPFAM" id="SSF50729">
    <property type="entry name" value="PH domain-like"/>
    <property type="match status" value="1"/>
</dbReference>
<feature type="compositionally biased region" description="Low complexity" evidence="8">
    <location>
        <begin position="148"/>
        <end position="159"/>
    </location>
</feature>